<evidence type="ECO:0000313" key="2">
    <source>
        <dbReference type="Proteomes" id="UP000679352"/>
    </source>
</evidence>
<dbReference type="KEGG" id="gfu:KM031_20640"/>
<dbReference type="EMBL" id="CP076364">
    <property type="protein sequence ID" value="QWK92833.1"/>
    <property type="molecule type" value="Genomic_DNA"/>
</dbReference>
<dbReference type="AlphaFoldDB" id="A0A975PBZ2"/>
<name>A0A975PBZ2_9RHOB</name>
<accession>A0A975PBZ2</accession>
<dbReference type="Gene3D" id="1.10.10.10">
    <property type="entry name" value="Winged helix-like DNA-binding domain superfamily/Winged helix DNA-binding domain"/>
    <property type="match status" value="1"/>
</dbReference>
<dbReference type="InterPro" id="IPR007367">
    <property type="entry name" value="DUF433"/>
</dbReference>
<dbReference type="Proteomes" id="UP000679352">
    <property type="component" value="Plasmid p3"/>
</dbReference>
<dbReference type="InterPro" id="IPR036388">
    <property type="entry name" value="WH-like_DNA-bd_sf"/>
</dbReference>
<organism evidence="1 2">
    <name type="scientific">Gemmobacter fulvus</name>
    <dbReference type="NCBI Taxonomy" id="2840474"/>
    <lineage>
        <taxon>Bacteria</taxon>
        <taxon>Pseudomonadati</taxon>
        <taxon>Pseudomonadota</taxon>
        <taxon>Alphaproteobacteria</taxon>
        <taxon>Rhodobacterales</taxon>
        <taxon>Paracoccaceae</taxon>
        <taxon>Gemmobacter</taxon>
    </lineage>
</organism>
<geneLocation type="plasmid" evidence="1 2">
    <name>p3</name>
</geneLocation>
<protein>
    <submittedName>
        <fullName evidence="1">DUF433 domain-containing protein</fullName>
    </submittedName>
</protein>
<dbReference type="Pfam" id="PF04255">
    <property type="entry name" value="DUF433"/>
    <property type="match status" value="1"/>
</dbReference>
<evidence type="ECO:0000313" key="1">
    <source>
        <dbReference type="EMBL" id="QWK92833.1"/>
    </source>
</evidence>
<dbReference type="InterPro" id="IPR009057">
    <property type="entry name" value="Homeodomain-like_sf"/>
</dbReference>
<keyword evidence="1" id="KW-0614">Plasmid</keyword>
<dbReference type="SUPFAM" id="SSF46689">
    <property type="entry name" value="Homeodomain-like"/>
    <property type="match status" value="1"/>
</dbReference>
<reference evidence="1" key="1">
    <citation type="submission" date="2021-06" db="EMBL/GenBank/DDBJ databases">
        <authorList>
            <person name="Lee C.-S."/>
            <person name="Jin L."/>
        </authorList>
    </citation>
    <scope>NUCLEOTIDE SEQUENCE</scope>
    <source>
        <strain evidence="1">Con5</strain>
        <plasmid evidence="1">p3</plasmid>
    </source>
</reference>
<sequence>METLSGAPPRLDRLTISEAEAVTGVKKTHINRLLDDGHFDSLWAVDRVSGRRMLDLDLCVFVKFHEDTGKLLAPKARYKVWNMFVEKVNSSRTPLVHAPCSAGPNAFFFVLDSALSVDMTSHCLHVNSSWNTLRRSRADIASDPNIRGGIPVIAGTRIGAYEVADVVDRASVEEALEIYPSIDREKVDAAVLYAQANPRTGRPISGSTYRSDRLRLKSVRKHTRKVS</sequence>
<proteinExistence type="predicted"/>
<dbReference type="RefSeq" id="WP_215508009.1">
    <property type="nucleotide sequence ID" value="NZ_CP076364.1"/>
</dbReference>
<keyword evidence="2" id="KW-1185">Reference proteome</keyword>
<gene>
    <name evidence="1" type="ORF">KM031_20640</name>
</gene>